<reference evidence="2 3" key="1">
    <citation type="submission" date="2018-08" db="EMBL/GenBank/DDBJ databases">
        <title>Recombination of ecologically and evolutionarily significant loci maintains genetic cohesion in the Pseudomonas syringae species complex.</title>
        <authorList>
            <person name="Dillon M."/>
            <person name="Thakur S."/>
            <person name="Almeida R.N.D."/>
            <person name="Weir B.S."/>
            <person name="Guttman D.S."/>
        </authorList>
    </citation>
    <scope>NUCLEOTIDE SEQUENCE [LARGE SCALE GENOMIC DNA]</scope>
    <source>
        <strain evidence="2 3">ICMP 7847</strain>
    </source>
</reference>
<dbReference type="EMBL" id="RBSP01000666">
    <property type="protein sequence ID" value="RMS44580.1"/>
    <property type="molecule type" value="Genomic_DNA"/>
</dbReference>
<accession>A0A658K606</accession>
<dbReference type="PANTHER" id="PTHR45398:SF1">
    <property type="entry name" value="ENZYME, PUTATIVE (JCVI)-RELATED"/>
    <property type="match status" value="1"/>
</dbReference>
<dbReference type="AlphaFoldDB" id="A0A658K606"/>
<evidence type="ECO:0000313" key="2">
    <source>
        <dbReference type="EMBL" id="RMS44580.1"/>
    </source>
</evidence>
<dbReference type="PROSITE" id="PS00455">
    <property type="entry name" value="AMP_BINDING"/>
    <property type="match status" value="1"/>
</dbReference>
<name>A0A658K606_PSEA0</name>
<gene>
    <name evidence="2" type="ORF">ALP66_05096</name>
</gene>
<dbReference type="InterPro" id="IPR042099">
    <property type="entry name" value="ANL_N_sf"/>
</dbReference>
<feature type="domain" description="AMP-dependent synthetase/ligase" evidence="1">
    <location>
        <begin position="37"/>
        <end position="254"/>
    </location>
</feature>
<protein>
    <recommendedName>
        <fullName evidence="1">AMP-dependent synthetase/ligase domain-containing protein</fullName>
    </recommendedName>
</protein>
<dbReference type="Pfam" id="PF00501">
    <property type="entry name" value="AMP-binding"/>
    <property type="match status" value="1"/>
</dbReference>
<evidence type="ECO:0000259" key="1">
    <source>
        <dbReference type="Pfam" id="PF00501"/>
    </source>
</evidence>
<feature type="non-terminal residue" evidence="2">
    <location>
        <position position="1"/>
    </location>
</feature>
<dbReference type="Gene3D" id="3.40.50.12780">
    <property type="entry name" value="N-terminal domain of ligase-like"/>
    <property type="match status" value="1"/>
</dbReference>
<dbReference type="Proteomes" id="UP000270873">
    <property type="component" value="Unassembled WGS sequence"/>
</dbReference>
<comment type="caution">
    <text evidence="2">The sequence shown here is derived from an EMBL/GenBank/DDBJ whole genome shotgun (WGS) entry which is preliminary data.</text>
</comment>
<sequence length="290" mass="31388">ALFAALGELPAGVARWCLEDDQPLLASFSTDELPFISLPQHQAYLIYTSGSTGKPKGVVVSHGEIAMHCQAVIRRFDMQPDDCELHFYSINFDAATERLLVPLLSGARVVLRAQGQWDAEEICTLIRQQQVNILGFTPSYGSQLAQWLATHGQTLPVRMCITGGEALTGEHLQRIRAVFQPELLFNAYGPTETVVMPLASLAPQQLEEGEASVPIGRVVGARVAYILDADLALVPQGASGELYIGGAGLAQGYHQRPGMSAERFVADPFASNGGRLYRTGDLVRQRADGL</sequence>
<proteinExistence type="predicted"/>
<dbReference type="SUPFAM" id="SSF56801">
    <property type="entry name" value="Acetyl-CoA synthetase-like"/>
    <property type="match status" value="1"/>
</dbReference>
<dbReference type="InterPro" id="IPR000873">
    <property type="entry name" value="AMP-dep_synth/lig_dom"/>
</dbReference>
<dbReference type="PANTHER" id="PTHR45398">
    <property type="match status" value="1"/>
</dbReference>
<evidence type="ECO:0000313" key="3">
    <source>
        <dbReference type="Proteomes" id="UP000270873"/>
    </source>
</evidence>
<organism evidence="2 3">
    <name type="scientific">Pseudomonas amygdali pv. photiniae</name>
    <dbReference type="NCBI Taxonomy" id="251724"/>
    <lineage>
        <taxon>Bacteria</taxon>
        <taxon>Pseudomonadati</taxon>
        <taxon>Pseudomonadota</taxon>
        <taxon>Gammaproteobacteria</taxon>
        <taxon>Pseudomonadales</taxon>
        <taxon>Pseudomonadaceae</taxon>
        <taxon>Pseudomonas</taxon>
        <taxon>Pseudomonas amygdali</taxon>
    </lineage>
</organism>
<feature type="non-terminal residue" evidence="2">
    <location>
        <position position="290"/>
    </location>
</feature>
<dbReference type="InterPro" id="IPR020845">
    <property type="entry name" value="AMP-binding_CS"/>
</dbReference>